<comment type="catalytic activity">
    <reaction evidence="11">
        <text>L-cysteine + O2 = 3-sulfino-L-alanine + H(+)</text>
        <dbReference type="Rhea" id="RHEA:20441"/>
        <dbReference type="ChEBI" id="CHEBI:15378"/>
        <dbReference type="ChEBI" id="CHEBI:15379"/>
        <dbReference type="ChEBI" id="CHEBI:35235"/>
        <dbReference type="ChEBI" id="CHEBI:61085"/>
        <dbReference type="EC" id="1.13.11.20"/>
    </reaction>
</comment>
<dbReference type="UniPathway" id="UPA00012">
    <property type="reaction ID" value="UER00537"/>
</dbReference>
<dbReference type="EC" id="1.13.11.20" evidence="3 11"/>
<evidence type="ECO:0000256" key="8">
    <source>
        <dbReference type="ARBA" id="ARBA00023004"/>
    </source>
</evidence>
<keyword evidence="6 11" id="KW-0223">Dioxygenase</keyword>
<gene>
    <name evidence="12" type="ORF">Fcan01_07210</name>
</gene>
<dbReference type="GO" id="GO:0042412">
    <property type="term" value="P:taurine biosynthetic process"/>
    <property type="evidence" value="ECO:0007669"/>
    <property type="project" value="UniProtKB-UniRule"/>
</dbReference>
<feature type="binding site" evidence="10">
    <location>
        <position position="88"/>
    </location>
    <ligand>
        <name>Fe cation</name>
        <dbReference type="ChEBI" id="CHEBI:24875"/>
        <note>catalytic</note>
    </ligand>
</feature>
<comment type="pathway">
    <text evidence="1 11">Organosulfur biosynthesis; taurine biosynthesis; hypotaurine from L-cysteine: step 1/2.</text>
</comment>
<evidence type="ECO:0000256" key="10">
    <source>
        <dbReference type="PIRSR" id="PIRSR610300-51"/>
    </source>
</evidence>
<protein>
    <recommendedName>
        <fullName evidence="3 11">Cysteine dioxygenase</fullName>
        <ecNumber evidence="3 11">1.13.11.20</ecNumber>
    </recommendedName>
</protein>
<keyword evidence="5 9" id="KW-0883">Thioether bond</keyword>
<feature type="cross-link" description="3'-(S-cysteinyl)-tyrosine (Cys-Tyr)" evidence="9">
    <location>
        <begin position="95"/>
        <end position="146"/>
    </location>
</feature>
<evidence type="ECO:0000256" key="9">
    <source>
        <dbReference type="PIRSR" id="PIRSR610300-50"/>
    </source>
</evidence>
<evidence type="ECO:0000256" key="7">
    <source>
        <dbReference type="ARBA" id="ARBA00023002"/>
    </source>
</evidence>
<evidence type="ECO:0000256" key="11">
    <source>
        <dbReference type="RuleBase" id="RU366010"/>
    </source>
</evidence>
<dbReference type="Pfam" id="PF05995">
    <property type="entry name" value="CDO_I"/>
    <property type="match status" value="1"/>
</dbReference>
<reference evidence="12 13" key="1">
    <citation type="submission" date="2015-12" db="EMBL/GenBank/DDBJ databases">
        <title>The genome of Folsomia candida.</title>
        <authorList>
            <person name="Faddeeva A."/>
            <person name="Derks M.F."/>
            <person name="Anvar Y."/>
            <person name="Smit S."/>
            <person name="Van Straalen N."/>
            <person name="Roelofs D."/>
        </authorList>
    </citation>
    <scope>NUCLEOTIDE SEQUENCE [LARGE SCALE GENOMIC DNA]</scope>
    <source>
        <strain evidence="12 13">VU population</strain>
        <tissue evidence="12">Whole body</tissue>
    </source>
</reference>
<keyword evidence="4 10" id="KW-0479">Metal-binding</keyword>
<evidence type="ECO:0000256" key="5">
    <source>
        <dbReference type="ARBA" id="ARBA00022784"/>
    </source>
</evidence>
<keyword evidence="7 11" id="KW-0560">Oxidoreductase</keyword>
<evidence type="ECO:0000256" key="4">
    <source>
        <dbReference type="ARBA" id="ARBA00022723"/>
    </source>
</evidence>
<evidence type="ECO:0000256" key="6">
    <source>
        <dbReference type="ARBA" id="ARBA00022964"/>
    </source>
</evidence>
<dbReference type="InterPro" id="IPR011051">
    <property type="entry name" value="RmlC_Cupin_sf"/>
</dbReference>
<dbReference type="InterPro" id="IPR010300">
    <property type="entry name" value="CDO_1"/>
</dbReference>
<dbReference type="SUPFAM" id="SSF51182">
    <property type="entry name" value="RmlC-like cupins"/>
    <property type="match status" value="1"/>
</dbReference>
<dbReference type="Proteomes" id="UP000198287">
    <property type="component" value="Unassembled WGS sequence"/>
</dbReference>
<evidence type="ECO:0000313" key="12">
    <source>
        <dbReference type="EMBL" id="OXA57435.1"/>
    </source>
</evidence>
<keyword evidence="8 10" id="KW-0408">Iron</keyword>
<sequence length="178" mass="20428">MSTDHSEPLINSLDELILHLREAFSTNDVNIEHVEDLMSKSDPRDWNRLANYAKCPYTKNLVDEGNGKYDLVLVCWSEGEGYTGSPIHDHSGSHCFMKILQGILSEVRFAWPESKDNKVYYMSDKQGLHQMENASKTEQAASLHLYIPPIRSCHTFDGKTSHKTKCEVTFWSKYGKRE</sequence>
<evidence type="ECO:0000256" key="3">
    <source>
        <dbReference type="ARBA" id="ARBA00013133"/>
    </source>
</evidence>
<dbReference type="STRING" id="158441.A0A226EIC5"/>
<dbReference type="CDD" id="cd10548">
    <property type="entry name" value="cupin_CDO"/>
    <property type="match status" value="1"/>
</dbReference>
<dbReference type="AlphaFoldDB" id="A0A226EIC5"/>
<comment type="similarity">
    <text evidence="2 11">Belongs to the cysteine dioxygenase family.</text>
</comment>
<evidence type="ECO:0000256" key="2">
    <source>
        <dbReference type="ARBA" id="ARBA00006622"/>
    </source>
</evidence>
<organism evidence="12 13">
    <name type="scientific">Folsomia candida</name>
    <name type="common">Springtail</name>
    <dbReference type="NCBI Taxonomy" id="158441"/>
    <lineage>
        <taxon>Eukaryota</taxon>
        <taxon>Metazoa</taxon>
        <taxon>Ecdysozoa</taxon>
        <taxon>Arthropoda</taxon>
        <taxon>Hexapoda</taxon>
        <taxon>Collembola</taxon>
        <taxon>Entomobryomorpha</taxon>
        <taxon>Isotomoidea</taxon>
        <taxon>Isotomidae</taxon>
        <taxon>Proisotominae</taxon>
        <taxon>Folsomia</taxon>
    </lineage>
</organism>
<evidence type="ECO:0000256" key="1">
    <source>
        <dbReference type="ARBA" id="ARBA00004759"/>
    </source>
</evidence>
<dbReference type="InterPro" id="IPR014710">
    <property type="entry name" value="RmlC-like_jellyroll"/>
</dbReference>
<dbReference type="GO" id="GO:0008198">
    <property type="term" value="F:ferrous iron binding"/>
    <property type="evidence" value="ECO:0007669"/>
    <property type="project" value="TreeGrafter"/>
</dbReference>
<name>A0A226EIC5_FOLCA</name>
<comment type="caution">
    <text evidence="12">The sequence shown here is derived from an EMBL/GenBank/DDBJ whole genome shotgun (WGS) entry which is preliminary data.</text>
</comment>
<keyword evidence="13" id="KW-1185">Reference proteome</keyword>
<dbReference type="OMA" id="CIMKVLA"/>
<feature type="binding site" evidence="10">
    <location>
        <position position="90"/>
    </location>
    <ligand>
        <name>Fe cation</name>
        <dbReference type="ChEBI" id="CHEBI:24875"/>
        <note>catalytic</note>
    </ligand>
</feature>
<dbReference type="PANTHER" id="PTHR12918">
    <property type="entry name" value="CYSTEINE DIOXYGENASE"/>
    <property type="match status" value="1"/>
</dbReference>
<dbReference type="EMBL" id="LNIX01000003">
    <property type="protein sequence ID" value="OXA57435.1"/>
    <property type="molecule type" value="Genomic_DNA"/>
</dbReference>
<evidence type="ECO:0000313" key="13">
    <source>
        <dbReference type="Proteomes" id="UP000198287"/>
    </source>
</evidence>
<dbReference type="PANTHER" id="PTHR12918:SF1">
    <property type="entry name" value="CYSTEINE DIOXYGENASE TYPE 1"/>
    <property type="match status" value="1"/>
</dbReference>
<dbReference type="Gene3D" id="2.60.120.10">
    <property type="entry name" value="Jelly Rolls"/>
    <property type="match status" value="1"/>
</dbReference>
<proteinExistence type="inferred from homology"/>
<comment type="cofactor">
    <cofactor evidence="11">
        <name>Fe cation</name>
        <dbReference type="ChEBI" id="CHEBI:24875"/>
    </cofactor>
    <text evidence="11">Binds 1 Fe cation per subunit.</text>
</comment>
<dbReference type="GO" id="GO:0017172">
    <property type="term" value="F:cysteine dioxygenase activity"/>
    <property type="evidence" value="ECO:0007669"/>
    <property type="project" value="UniProtKB-UniRule"/>
</dbReference>
<feature type="binding site" evidence="10">
    <location>
        <position position="129"/>
    </location>
    <ligand>
        <name>Fe cation</name>
        <dbReference type="ChEBI" id="CHEBI:24875"/>
        <note>catalytic</note>
    </ligand>
</feature>
<dbReference type="GO" id="GO:0019448">
    <property type="term" value="P:L-cysteine catabolic process"/>
    <property type="evidence" value="ECO:0007669"/>
    <property type="project" value="TreeGrafter"/>
</dbReference>
<dbReference type="OrthoDB" id="543511at2759"/>
<accession>A0A226EIC5</accession>